<dbReference type="InterPro" id="IPR045156">
    <property type="entry name" value="Vac8"/>
</dbReference>
<evidence type="ECO:0000256" key="6">
    <source>
        <dbReference type="ARBA" id="ARBA00023288"/>
    </source>
</evidence>
<dbReference type="PROSITE" id="PS50176">
    <property type="entry name" value="ARM_REPEAT"/>
    <property type="match status" value="2"/>
</dbReference>
<keyword evidence="11" id="KW-1185">Reference proteome</keyword>
<keyword evidence="3" id="KW-0926">Vacuole</keyword>
<feature type="repeat" description="ARM" evidence="8">
    <location>
        <begin position="229"/>
        <end position="257"/>
    </location>
</feature>
<keyword evidence="5" id="KW-0472">Membrane</keyword>
<organism evidence="10 11">
    <name type="scientific">Hucho hucho</name>
    <name type="common">huchen</name>
    <dbReference type="NCBI Taxonomy" id="62062"/>
    <lineage>
        <taxon>Eukaryota</taxon>
        <taxon>Metazoa</taxon>
        <taxon>Chordata</taxon>
        <taxon>Craniata</taxon>
        <taxon>Vertebrata</taxon>
        <taxon>Euteleostomi</taxon>
        <taxon>Actinopterygii</taxon>
        <taxon>Neopterygii</taxon>
        <taxon>Teleostei</taxon>
        <taxon>Protacanthopterygii</taxon>
        <taxon>Salmoniformes</taxon>
        <taxon>Salmonidae</taxon>
        <taxon>Salmoninae</taxon>
        <taxon>Hucho</taxon>
    </lineage>
</organism>
<evidence type="ECO:0000256" key="2">
    <source>
        <dbReference type="ARBA" id="ARBA00005462"/>
    </source>
</evidence>
<dbReference type="InterPro" id="IPR000225">
    <property type="entry name" value="Armadillo"/>
</dbReference>
<keyword evidence="6" id="KW-0449">Lipoprotein</keyword>
<evidence type="ECO:0000256" key="4">
    <source>
        <dbReference type="ARBA" id="ARBA00022737"/>
    </source>
</evidence>
<dbReference type="STRING" id="62062.ENSHHUP00000026872"/>
<comment type="similarity">
    <text evidence="2">Belongs to the beta-catenin family.</text>
</comment>
<evidence type="ECO:0000256" key="5">
    <source>
        <dbReference type="ARBA" id="ARBA00023136"/>
    </source>
</evidence>
<dbReference type="InterPro" id="IPR058678">
    <property type="entry name" value="ARM_PUB"/>
</dbReference>
<dbReference type="Proteomes" id="UP000314982">
    <property type="component" value="Unassembled WGS sequence"/>
</dbReference>
<evidence type="ECO:0000259" key="9">
    <source>
        <dbReference type="Pfam" id="PF25598"/>
    </source>
</evidence>
<dbReference type="SMART" id="SM00185">
    <property type="entry name" value="ARM"/>
    <property type="match status" value="5"/>
</dbReference>
<evidence type="ECO:0000256" key="3">
    <source>
        <dbReference type="ARBA" id="ARBA00022554"/>
    </source>
</evidence>
<dbReference type="PANTHER" id="PTHR47249">
    <property type="entry name" value="VACUOLAR PROTEIN 8"/>
    <property type="match status" value="1"/>
</dbReference>
<dbReference type="InterPro" id="IPR016024">
    <property type="entry name" value="ARM-type_fold"/>
</dbReference>
<dbReference type="GO" id="GO:0005774">
    <property type="term" value="C:vacuolar membrane"/>
    <property type="evidence" value="ECO:0007669"/>
    <property type="project" value="UniProtKB-SubCell"/>
</dbReference>
<dbReference type="GeneTree" id="ENSGT00940000167949"/>
<proteinExistence type="inferred from homology"/>
<evidence type="ECO:0000313" key="10">
    <source>
        <dbReference type="Ensembl" id="ENSHHUP00000026872.1"/>
    </source>
</evidence>
<dbReference type="SUPFAM" id="SSF48371">
    <property type="entry name" value="ARM repeat"/>
    <property type="match status" value="1"/>
</dbReference>
<reference evidence="11" key="1">
    <citation type="submission" date="2018-06" db="EMBL/GenBank/DDBJ databases">
        <title>Genome assembly of Danube salmon.</title>
        <authorList>
            <person name="Macqueen D.J."/>
            <person name="Gundappa M.K."/>
        </authorList>
    </citation>
    <scope>NUCLEOTIDE SEQUENCE [LARGE SCALE GENOMIC DNA]</scope>
</reference>
<reference evidence="10" key="2">
    <citation type="submission" date="2025-08" db="UniProtKB">
        <authorList>
            <consortium name="Ensembl"/>
        </authorList>
    </citation>
    <scope>IDENTIFICATION</scope>
</reference>
<reference evidence="10" key="3">
    <citation type="submission" date="2025-09" db="UniProtKB">
        <authorList>
            <consortium name="Ensembl"/>
        </authorList>
    </citation>
    <scope>IDENTIFICATION</scope>
</reference>
<dbReference type="PANTHER" id="PTHR47249:SF1">
    <property type="entry name" value="VACUOLAR PROTEIN 8"/>
    <property type="match status" value="1"/>
</dbReference>
<accession>A0A4W5LLV6</accession>
<evidence type="ECO:0000313" key="11">
    <source>
        <dbReference type="Proteomes" id="UP000314982"/>
    </source>
</evidence>
<comment type="subcellular location">
    <subcellularLocation>
        <location evidence="1">Vacuole membrane</location>
        <topology evidence="1">Lipid-anchor</topology>
    </subcellularLocation>
</comment>
<dbReference type="Ensembl" id="ENSHHUT00000027931.1">
    <property type="protein sequence ID" value="ENSHHUP00000026872.1"/>
    <property type="gene ID" value="ENSHHUG00000017007.1"/>
</dbReference>
<keyword evidence="4" id="KW-0677">Repeat</keyword>
<evidence type="ECO:0000256" key="1">
    <source>
        <dbReference type="ARBA" id="ARBA00004592"/>
    </source>
</evidence>
<evidence type="ECO:0000256" key="8">
    <source>
        <dbReference type="PROSITE-ProRule" id="PRU00259"/>
    </source>
</evidence>
<protein>
    <recommendedName>
        <fullName evidence="7">Vacuolar protein 8</fullName>
    </recommendedName>
</protein>
<evidence type="ECO:0000256" key="7">
    <source>
        <dbReference type="ARBA" id="ARBA00026209"/>
    </source>
</evidence>
<dbReference type="Pfam" id="PF25598">
    <property type="entry name" value="ARM_PUB"/>
    <property type="match status" value="1"/>
</dbReference>
<dbReference type="GO" id="GO:0071562">
    <property type="term" value="P:nucleus-vacuole junction assembly"/>
    <property type="evidence" value="ECO:0007669"/>
    <property type="project" value="InterPro"/>
</dbReference>
<dbReference type="GO" id="GO:0043495">
    <property type="term" value="F:protein-membrane adaptor activity"/>
    <property type="evidence" value="ECO:0007669"/>
    <property type="project" value="InterPro"/>
</dbReference>
<dbReference type="InterPro" id="IPR011989">
    <property type="entry name" value="ARM-like"/>
</dbReference>
<sequence length="556" mass="61509">MATGICEKCAQLLKDFVAYVKRLPSELVQKITECIKNLSRCSCLRKKRATVASYISEQHERQAARALLNHLDTVDYPLPFALLEPYKALLLSNDMEVQRITTRSLVHLLVKNKGMYTQTHTHTHALSQGLTLYYCLPVSKEQVIETGMLMPLLEMLQSGDPTVQCNSCQCVASLASSDSNREAIVSAEGVIPLLVLAKSYDPQVQQNAVWALLNLTQSERTMGVLCQEGAIPVLALLLQSSNYEVQFYSCSALSNIATVPDHHPKMLGMGECFLLKSLLTLMSSSVQKNASQACRCLQILSGNVVTQEQLMYLNCVLPLKALLCSATPTLTEPAIALLSELATHQPNREGLVNEGLIQVIGQLLLCYRSSSIINHSVVTITNLSSTSEGQKAVMDSECVTGLLKALVSSVTREETILCVTSCLHHLTSWDLLQSHLATKMTPEHVSSLVKFSAQMDNLELSYRSASIISKLKMNEHVIQLLTPHYAAISEYLLMYLKNQEVRFQQLSIVTLCNLKKDGEFSVLMSGSVLEKQLKRVHAQTEQTRQLLQAIQMPPSS</sequence>
<dbReference type="AlphaFoldDB" id="A0A4W5LLV6"/>
<dbReference type="Gene3D" id="1.25.10.10">
    <property type="entry name" value="Leucine-rich Repeat Variant"/>
    <property type="match status" value="1"/>
</dbReference>
<feature type="repeat" description="ARM" evidence="8">
    <location>
        <begin position="147"/>
        <end position="189"/>
    </location>
</feature>
<feature type="domain" description="U-box" evidence="9">
    <location>
        <begin position="177"/>
        <end position="410"/>
    </location>
</feature>
<name>A0A4W5LLV6_9TELE</name>